<evidence type="ECO:0000256" key="3">
    <source>
        <dbReference type="SAM" id="Phobius"/>
    </source>
</evidence>
<feature type="region of interest" description="Disordered" evidence="2">
    <location>
        <begin position="148"/>
        <end position="177"/>
    </location>
</feature>
<feature type="transmembrane region" description="Helical" evidence="3">
    <location>
        <begin position="193"/>
        <end position="215"/>
    </location>
</feature>
<feature type="transmembrane region" description="Helical" evidence="3">
    <location>
        <begin position="221"/>
        <end position="241"/>
    </location>
</feature>
<dbReference type="EMBL" id="JBHSRJ010000002">
    <property type="protein sequence ID" value="MFC6042178.1"/>
    <property type="molecule type" value="Genomic_DNA"/>
</dbReference>
<proteinExistence type="predicted"/>
<evidence type="ECO:0000256" key="2">
    <source>
        <dbReference type="SAM" id="MobiDB-lite"/>
    </source>
</evidence>
<keyword evidence="3" id="KW-0472">Membrane</keyword>
<gene>
    <name evidence="4" type="ORF">ACFPYL_03795</name>
</gene>
<accession>A0ABW1LER2</accession>
<keyword evidence="1" id="KW-0175">Coiled coil</keyword>
<feature type="compositionally biased region" description="Low complexity" evidence="2">
    <location>
        <begin position="154"/>
        <end position="177"/>
    </location>
</feature>
<comment type="caution">
    <text evidence="4">The sequence shown here is derived from an EMBL/GenBank/DDBJ whole genome shotgun (WGS) entry which is preliminary data.</text>
</comment>
<sequence length="324" mass="33867">MTTDPLRTLEALGDSFEDVLLARLDQVRADLDAASAAGDIVVVVDGPVPAEVQEAVVDHVMVHSGVLLALGVPRESASLGGVEHAGLKIIGGGRLGDLPVTWWAAASADPVDPSDLPGGPTIALPVSSSVDPDAFGARAQLLRSELELARTERPPAGGQRAAVPRPPRRTGAAAAPSAAPVVAQRRLRRRQRLALAALALLGVGVLAGVGLAQVVSDPVAGLTLVAAAAILALLLWGVLVLRRLAVRLEEQAARHRRLSRELDRSLRRLTKRVQVIDTRGLRMRETLRDVEARLAVVSTAAPNAGRGRPNAPYTGDGDVDSASR</sequence>
<dbReference type="RefSeq" id="WP_379150494.1">
    <property type="nucleotide sequence ID" value="NZ_JBHSRJ010000002.1"/>
</dbReference>
<name>A0ABW1LER2_9ACTN</name>
<feature type="region of interest" description="Disordered" evidence="2">
    <location>
        <begin position="301"/>
        <end position="324"/>
    </location>
</feature>
<keyword evidence="3" id="KW-1133">Transmembrane helix</keyword>
<keyword evidence="3" id="KW-0812">Transmembrane</keyword>
<evidence type="ECO:0000256" key="1">
    <source>
        <dbReference type="SAM" id="Coils"/>
    </source>
</evidence>
<reference evidence="5" key="1">
    <citation type="journal article" date="2019" name="Int. J. Syst. Evol. Microbiol.">
        <title>The Global Catalogue of Microorganisms (GCM) 10K type strain sequencing project: providing services to taxonomists for standard genome sequencing and annotation.</title>
        <authorList>
            <consortium name="The Broad Institute Genomics Platform"/>
            <consortium name="The Broad Institute Genome Sequencing Center for Infectious Disease"/>
            <person name="Wu L."/>
            <person name="Ma J."/>
        </authorList>
    </citation>
    <scope>NUCLEOTIDE SEQUENCE [LARGE SCALE GENOMIC DNA]</scope>
    <source>
        <strain evidence="5">CCUG 54522</strain>
    </source>
</reference>
<protein>
    <submittedName>
        <fullName evidence="4">Uncharacterized protein</fullName>
    </submittedName>
</protein>
<feature type="coiled-coil region" evidence="1">
    <location>
        <begin position="241"/>
        <end position="268"/>
    </location>
</feature>
<evidence type="ECO:0000313" key="4">
    <source>
        <dbReference type="EMBL" id="MFC6042178.1"/>
    </source>
</evidence>
<evidence type="ECO:0000313" key="5">
    <source>
        <dbReference type="Proteomes" id="UP001596135"/>
    </source>
</evidence>
<dbReference type="Proteomes" id="UP001596135">
    <property type="component" value="Unassembled WGS sequence"/>
</dbReference>
<organism evidence="4 5">
    <name type="scientific">Nocardioides hankookensis</name>
    <dbReference type="NCBI Taxonomy" id="443157"/>
    <lineage>
        <taxon>Bacteria</taxon>
        <taxon>Bacillati</taxon>
        <taxon>Actinomycetota</taxon>
        <taxon>Actinomycetes</taxon>
        <taxon>Propionibacteriales</taxon>
        <taxon>Nocardioidaceae</taxon>
        <taxon>Nocardioides</taxon>
    </lineage>
</organism>
<keyword evidence="5" id="KW-1185">Reference proteome</keyword>